<evidence type="ECO:0000256" key="5">
    <source>
        <dbReference type="ARBA" id="ARBA00022692"/>
    </source>
</evidence>
<keyword evidence="4" id="KW-0762">Sugar transport</keyword>
<organism evidence="10">
    <name type="scientific">Aegilops tauschii</name>
    <name type="common">Tausch's goatgrass</name>
    <name type="synonym">Aegilops squarrosa</name>
    <dbReference type="NCBI Taxonomy" id="37682"/>
    <lineage>
        <taxon>Eukaryota</taxon>
        <taxon>Viridiplantae</taxon>
        <taxon>Streptophyta</taxon>
        <taxon>Embryophyta</taxon>
        <taxon>Tracheophyta</taxon>
        <taxon>Spermatophyta</taxon>
        <taxon>Magnoliopsida</taxon>
        <taxon>Liliopsida</taxon>
        <taxon>Poales</taxon>
        <taxon>Poaceae</taxon>
        <taxon>BOP clade</taxon>
        <taxon>Pooideae</taxon>
        <taxon>Triticodae</taxon>
        <taxon>Triticeae</taxon>
        <taxon>Triticinae</taxon>
        <taxon>Aegilops</taxon>
    </lineage>
</organism>
<dbReference type="GO" id="GO:0016020">
    <property type="term" value="C:membrane"/>
    <property type="evidence" value="ECO:0007669"/>
    <property type="project" value="UniProtKB-SubCell"/>
</dbReference>
<keyword evidence="6" id="KW-0769">Symport</keyword>
<dbReference type="PANTHER" id="PTHR23500">
    <property type="entry name" value="SOLUTE CARRIER FAMILY 2, FACILITATED GLUCOSE TRANSPORTER"/>
    <property type="match status" value="1"/>
</dbReference>
<keyword evidence="3" id="KW-0813">Transport</keyword>
<dbReference type="PROSITE" id="PS50850">
    <property type="entry name" value="MFS"/>
    <property type="match status" value="1"/>
</dbReference>
<keyword evidence="7" id="KW-1133">Transmembrane helix</keyword>
<dbReference type="EnsemblPlants" id="EMT21056">
    <property type="protein sequence ID" value="EMT21056"/>
    <property type="gene ID" value="F775_19507"/>
</dbReference>
<evidence type="ECO:0000256" key="4">
    <source>
        <dbReference type="ARBA" id="ARBA00022597"/>
    </source>
</evidence>
<dbReference type="GO" id="GO:0015293">
    <property type="term" value="F:symporter activity"/>
    <property type="evidence" value="ECO:0007669"/>
    <property type="project" value="UniProtKB-KW"/>
</dbReference>
<dbReference type="PANTHER" id="PTHR23500:SF2">
    <property type="entry name" value="OS04G0453400 PROTEIN"/>
    <property type="match status" value="1"/>
</dbReference>
<keyword evidence="5" id="KW-0812">Transmembrane</keyword>
<dbReference type="AlphaFoldDB" id="M8CD38"/>
<dbReference type="NCBIfam" id="TIGR00879">
    <property type="entry name" value="SP"/>
    <property type="match status" value="1"/>
</dbReference>
<keyword evidence="8" id="KW-0472">Membrane</keyword>
<sequence>MAGGVFLLNGAGAPDYGGALTVPVVVTCLMAASGGLIFGYDIGISGGVSEMESFLKKFFPGLLKTTRRASKDVYCMYNDQALTAFTSSLYAFGMVGTLVASRVTRRVGRKTIMVIGGSMFLVGSLVNAAAANLAMLIVGRMLLGLGLGFSGQATPVYLAEMSPPRWRGGFISAFPLFISVGYLVANLINYGTSRIPEWGWRLSLGLAAVPAAVMVLGAVLITDTPSSLVLRGKHDHARAALQRVRGKGVDVDAEFSDILAAVEHDRRNQEGAFRRILRREYRPYLGMAGAVPLFLNLTGVTVSAFFSPILFRTIGFGSDAALMGAIILGLMNIGGIIASGVAMDRYGRKLLFAIGGALMFTCQACNAYSKDLLHFPSQRTYVAMASIAGTHLGHGSKMPKGYAVAVLVLTCVFSASFSWSWGALYWTIPGEIYPVEVRSAGQGTAVALNLGLNFVQAQCFLAMLCSLKYGVFLFYAFWLVVMTAFAMALVPETKGVPLDSMGHVFARHWYWGRGFCLGLVLPATPADGLPRISDLGMSTGSPECLSYNDAPVTASVESGAVPRSSSPSRRRRAPPVPTASTVTGHLVPQLVVLNLPATESLSFAGRTRRGSVRLLRVSHISVLHGSGRPRLDESPEGGVEYRRGNDQFRYVSKTGQLPMQSEKQV</sequence>
<name>M8CD38_AEGTA</name>
<dbReference type="SUPFAM" id="SSF103473">
    <property type="entry name" value="MFS general substrate transporter"/>
    <property type="match status" value="1"/>
</dbReference>
<dbReference type="InterPro" id="IPR044778">
    <property type="entry name" value="MFS_STP/MST-like_plant"/>
</dbReference>
<dbReference type="PRINTS" id="PR00171">
    <property type="entry name" value="SUGRTRNSPORT"/>
</dbReference>
<dbReference type="InterPro" id="IPR020846">
    <property type="entry name" value="MFS_dom"/>
</dbReference>
<dbReference type="InterPro" id="IPR036259">
    <property type="entry name" value="MFS_trans_sf"/>
</dbReference>
<dbReference type="InterPro" id="IPR045262">
    <property type="entry name" value="STP/PLT_plant"/>
</dbReference>
<comment type="subcellular location">
    <subcellularLocation>
        <location evidence="1">Membrane</location>
        <topology evidence="1">Multi-pass membrane protein</topology>
    </subcellularLocation>
</comment>
<dbReference type="PROSITE" id="PS00217">
    <property type="entry name" value="SUGAR_TRANSPORT_2"/>
    <property type="match status" value="1"/>
</dbReference>
<proteinExistence type="inferred from homology"/>
<dbReference type="Pfam" id="PF00083">
    <property type="entry name" value="Sugar_tr"/>
    <property type="match status" value="1"/>
</dbReference>
<feature type="domain" description="Major facilitator superfamily (MFS) profile" evidence="9">
    <location>
        <begin position="27"/>
        <end position="494"/>
    </location>
</feature>
<evidence type="ECO:0000256" key="2">
    <source>
        <dbReference type="ARBA" id="ARBA00010992"/>
    </source>
</evidence>
<evidence type="ECO:0000256" key="8">
    <source>
        <dbReference type="ARBA" id="ARBA00023136"/>
    </source>
</evidence>
<evidence type="ECO:0000256" key="3">
    <source>
        <dbReference type="ARBA" id="ARBA00022448"/>
    </source>
</evidence>
<comment type="similarity">
    <text evidence="2">Belongs to the major facilitator superfamily. Sugar transporter (TC 2.A.1.1) family.</text>
</comment>
<evidence type="ECO:0000256" key="1">
    <source>
        <dbReference type="ARBA" id="ARBA00004141"/>
    </source>
</evidence>
<protein>
    <submittedName>
        <fullName evidence="10">Sugar transport protein 5</fullName>
    </submittedName>
</protein>
<dbReference type="Gene3D" id="1.20.1250.20">
    <property type="entry name" value="MFS general substrate transporter like domains"/>
    <property type="match status" value="1"/>
</dbReference>
<dbReference type="InterPro" id="IPR005829">
    <property type="entry name" value="Sugar_transporter_CS"/>
</dbReference>
<dbReference type="InterPro" id="IPR003663">
    <property type="entry name" value="Sugar/inositol_transpt"/>
</dbReference>
<evidence type="ECO:0000259" key="9">
    <source>
        <dbReference type="PROSITE" id="PS50850"/>
    </source>
</evidence>
<dbReference type="CDD" id="cd17361">
    <property type="entry name" value="MFS_STP"/>
    <property type="match status" value="1"/>
</dbReference>
<dbReference type="FunFam" id="1.20.1250.20:FF:000002">
    <property type="entry name" value="Sugar transport protein 13"/>
    <property type="match status" value="1"/>
</dbReference>
<dbReference type="PROSITE" id="PS00216">
    <property type="entry name" value="SUGAR_TRANSPORT_1"/>
    <property type="match status" value="1"/>
</dbReference>
<evidence type="ECO:0000313" key="10">
    <source>
        <dbReference type="EnsemblPlants" id="EMT21056"/>
    </source>
</evidence>
<dbReference type="GO" id="GO:0015145">
    <property type="term" value="F:monosaccharide transmembrane transporter activity"/>
    <property type="evidence" value="ECO:0007669"/>
    <property type="project" value="InterPro"/>
</dbReference>
<evidence type="ECO:0000256" key="7">
    <source>
        <dbReference type="ARBA" id="ARBA00022989"/>
    </source>
</evidence>
<reference evidence="10" key="1">
    <citation type="submission" date="2015-06" db="UniProtKB">
        <authorList>
            <consortium name="EnsemblPlants"/>
        </authorList>
    </citation>
    <scope>IDENTIFICATION</scope>
</reference>
<dbReference type="InterPro" id="IPR005828">
    <property type="entry name" value="MFS_sugar_transport-like"/>
</dbReference>
<evidence type="ECO:0000256" key="6">
    <source>
        <dbReference type="ARBA" id="ARBA00022847"/>
    </source>
</evidence>
<accession>M8CD38</accession>